<dbReference type="PANTHER" id="PTHR32063:SF18">
    <property type="entry name" value="CATION EFFLUX SYSTEM PROTEIN"/>
    <property type="match status" value="1"/>
</dbReference>
<dbReference type="Pfam" id="PF00873">
    <property type="entry name" value="ACR_tran"/>
    <property type="match status" value="1"/>
</dbReference>
<accession>A0A2N5A2L9</accession>
<feature type="non-terminal residue" evidence="2">
    <location>
        <position position="165"/>
    </location>
</feature>
<reference evidence="2 3" key="2">
    <citation type="submission" date="2018-01" db="EMBL/GenBank/DDBJ databases">
        <title>Genomic study of Klebsiella pneumoniae.</title>
        <authorList>
            <person name="Yang Y."/>
            <person name="Bicalho R."/>
        </authorList>
    </citation>
    <scope>NUCLEOTIDE SEQUENCE [LARGE SCALE GENOMIC DNA]</scope>
    <source>
        <strain evidence="2 3">A5</strain>
    </source>
</reference>
<protein>
    <submittedName>
        <fullName evidence="2">MFS transporter</fullName>
    </submittedName>
</protein>
<evidence type="ECO:0000256" key="1">
    <source>
        <dbReference type="SAM" id="Phobius"/>
    </source>
</evidence>
<gene>
    <name evidence="2" type="ORF">CWM98_38585</name>
</gene>
<dbReference type="EMBL" id="PICB01003438">
    <property type="protein sequence ID" value="PLP34220.1"/>
    <property type="molecule type" value="Genomic_DNA"/>
</dbReference>
<dbReference type="PANTHER" id="PTHR32063">
    <property type="match status" value="1"/>
</dbReference>
<feature type="transmembrane region" description="Helical" evidence="1">
    <location>
        <begin position="59"/>
        <end position="78"/>
    </location>
</feature>
<dbReference type="AlphaFoldDB" id="A0A2N5A2L9"/>
<keyword evidence="1" id="KW-1133">Transmembrane helix</keyword>
<feature type="transmembrane region" description="Helical" evidence="1">
    <location>
        <begin position="90"/>
        <end position="113"/>
    </location>
</feature>
<dbReference type="Gene3D" id="1.20.1640.10">
    <property type="entry name" value="Multidrug efflux transporter AcrB transmembrane domain"/>
    <property type="match status" value="2"/>
</dbReference>
<sequence>LLIMYIWGIELQRISLGALIIALSMLVDNAIVIVEGVLIARQQGSPLLGAINYVIRRSALPLLGATVIAILAFAPIGLSQDSTGEYCKSLFQVLLISLMLSWFSALTITPVLIKWWLFKNAPSAEAPKEKADPYRGRFYRGYQQTLRILLQQKTLTLVLMGALLA</sequence>
<dbReference type="GO" id="GO:0042910">
    <property type="term" value="F:xenobiotic transmembrane transporter activity"/>
    <property type="evidence" value="ECO:0007669"/>
    <property type="project" value="TreeGrafter"/>
</dbReference>
<feature type="transmembrane region" description="Helical" evidence="1">
    <location>
        <begin position="14"/>
        <end position="38"/>
    </location>
</feature>
<proteinExistence type="predicted"/>
<name>A0A2N5A2L9_KLEVA</name>
<dbReference type="InterPro" id="IPR001036">
    <property type="entry name" value="Acrflvin-R"/>
</dbReference>
<organism evidence="2 3">
    <name type="scientific">Klebsiella variicola</name>
    <dbReference type="NCBI Taxonomy" id="244366"/>
    <lineage>
        <taxon>Bacteria</taxon>
        <taxon>Pseudomonadati</taxon>
        <taxon>Pseudomonadota</taxon>
        <taxon>Gammaproteobacteria</taxon>
        <taxon>Enterobacterales</taxon>
        <taxon>Enterobacteriaceae</taxon>
        <taxon>Klebsiella/Raoultella group</taxon>
        <taxon>Klebsiella</taxon>
        <taxon>Klebsiella pneumoniae complex</taxon>
    </lineage>
</organism>
<keyword evidence="1" id="KW-0472">Membrane</keyword>
<evidence type="ECO:0000313" key="2">
    <source>
        <dbReference type="EMBL" id="PLP34220.1"/>
    </source>
</evidence>
<keyword evidence="1" id="KW-0812">Transmembrane</keyword>
<comment type="caution">
    <text evidence="2">The sequence shown here is derived from an EMBL/GenBank/DDBJ whole genome shotgun (WGS) entry which is preliminary data.</text>
</comment>
<dbReference type="GO" id="GO:0005886">
    <property type="term" value="C:plasma membrane"/>
    <property type="evidence" value="ECO:0007669"/>
    <property type="project" value="TreeGrafter"/>
</dbReference>
<dbReference type="Proteomes" id="UP000234473">
    <property type="component" value="Unassembled WGS sequence"/>
</dbReference>
<dbReference type="PRINTS" id="PR00702">
    <property type="entry name" value="ACRIFLAVINRP"/>
</dbReference>
<reference evidence="2 3" key="1">
    <citation type="submission" date="2017-11" db="EMBL/GenBank/DDBJ databases">
        <authorList>
            <person name="Han C.G."/>
        </authorList>
    </citation>
    <scope>NUCLEOTIDE SEQUENCE [LARGE SCALE GENOMIC DNA]</scope>
    <source>
        <strain evidence="2 3">A5</strain>
    </source>
</reference>
<dbReference type="SUPFAM" id="SSF82866">
    <property type="entry name" value="Multidrug efflux transporter AcrB transmembrane domain"/>
    <property type="match status" value="1"/>
</dbReference>
<feature type="non-terminal residue" evidence="2">
    <location>
        <position position="1"/>
    </location>
</feature>
<evidence type="ECO:0000313" key="3">
    <source>
        <dbReference type="Proteomes" id="UP000234473"/>
    </source>
</evidence>